<comment type="subcellular location">
    <subcellularLocation>
        <location evidence="1">Cell membrane</location>
        <topology evidence="1">Multi-pass membrane protein</topology>
    </subcellularLocation>
</comment>
<dbReference type="RefSeq" id="WP_004995208.1">
    <property type="nucleotide sequence ID" value="NZ_JALQCT010000002.1"/>
</dbReference>
<dbReference type="EMBL" id="JAOSIW010000001">
    <property type="protein sequence ID" value="MDO8054325.1"/>
    <property type="molecule type" value="Genomic_DNA"/>
</dbReference>
<organism evidence="7 8">
    <name type="scientific">Candidatus Phytoplasma australasiaticum subsp. australasiaticum</name>
    <dbReference type="NCBI Taxonomy" id="2832407"/>
    <lineage>
        <taxon>Bacteria</taxon>
        <taxon>Bacillati</taxon>
        <taxon>Mycoplasmatota</taxon>
        <taxon>Mollicutes</taxon>
        <taxon>Acholeplasmatales</taxon>
        <taxon>Acholeplasmataceae</taxon>
        <taxon>Candidatus Phytoplasma</taxon>
        <taxon>16SrII (Peanut WB group)</taxon>
        <taxon>Candidatus Phytoplasma australasiaticum</taxon>
    </lineage>
</organism>
<evidence type="ECO:0000256" key="1">
    <source>
        <dbReference type="ARBA" id="ARBA00004651"/>
    </source>
</evidence>
<keyword evidence="4 6" id="KW-1133">Transmembrane helix</keyword>
<dbReference type="PANTHER" id="PTHR33545">
    <property type="entry name" value="UPF0750 MEMBRANE PROTEIN YITT-RELATED"/>
    <property type="match status" value="1"/>
</dbReference>
<accession>A0A9K3VLL6</accession>
<evidence type="ECO:0000256" key="6">
    <source>
        <dbReference type="SAM" id="Phobius"/>
    </source>
</evidence>
<gene>
    <name evidence="7" type="ORF">OC696_00345</name>
</gene>
<protein>
    <submittedName>
        <fullName evidence="7">YitT family protein</fullName>
    </submittedName>
</protein>
<evidence type="ECO:0000256" key="2">
    <source>
        <dbReference type="ARBA" id="ARBA00022475"/>
    </source>
</evidence>
<feature type="transmembrane region" description="Helical" evidence="6">
    <location>
        <begin position="156"/>
        <end position="178"/>
    </location>
</feature>
<dbReference type="GeneID" id="93018287"/>
<dbReference type="Proteomes" id="UP001170651">
    <property type="component" value="Unassembled WGS sequence"/>
</dbReference>
<dbReference type="GO" id="GO:0005886">
    <property type="term" value="C:plasma membrane"/>
    <property type="evidence" value="ECO:0007669"/>
    <property type="project" value="UniProtKB-SubCell"/>
</dbReference>
<sequence>MFKKKENTINLSENKKINFNFILINIFLCFFYCLADVLFVSGNYKINLYVTGVHGIGDAIAKVLKSNFDIFKCNSLFVGFFAAFFYLFINFILFMFIAFPKLDSKFNITTLCNTIFIFLFLTILTILINGNNGIIFNKMQNFFGIFDYEGKFWFSNLLRVFIVSLITGIIGGICIRIGGSTGGIDIISKYLYIYKKKDISFITCIFNYLISIIATFLIYATTKEFYWESILLTNLIKIPLTTFFMYLVI</sequence>
<keyword evidence="8" id="KW-1185">Reference proteome</keyword>
<evidence type="ECO:0000256" key="5">
    <source>
        <dbReference type="ARBA" id="ARBA00023136"/>
    </source>
</evidence>
<feature type="transmembrane region" description="Helical" evidence="6">
    <location>
        <begin position="225"/>
        <end position="248"/>
    </location>
</feature>
<evidence type="ECO:0000313" key="7">
    <source>
        <dbReference type="EMBL" id="MDO8054325.1"/>
    </source>
</evidence>
<evidence type="ECO:0000256" key="3">
    <source>
        <dbReference type="ARBA" id="ARBA00022692"/>
    </source>
</evidence>
<dbReference type="InterPro" id="IPR003740">
    <property type="entry name" value="YitT"/>
</dbReference>
<evidence type="ECO:0000256" key="4">
    <source>
        <dbReference type="ARBA" id="ARBA00022989"/>
    </source>
</evidence>
<keyword evidence="3 6" id="KW-0812">Transmembrane</keyword>
<comment type="caution">
    <text evidence="7">The sequence shown here is derived from an EMBL/GenBank/DDBJ whole genome shotgun (WGS) entry which is preliminary data.</text>
</comment>
<feature type="transmembrane region" description="Helical" evidence="6">
    <location>
        <begin position="21"/>
        <end position="40"/>
    </location>
</feature>
<proteinExistence type="predicted"/>
<keyword evidence="2" id="KW-1003">Cell membrane</keyword>
<dbReference type="PANTHER" id="PTHR33545:SF5">
    <property type="entry name" value="UPF0750 MEMBRANE PROTEIN YITT"/>
    <property type="match status" value="1"/>
</dbReference>
<feature type="transmembrane region" description="Helical" evidence="6">
    <location>
        <begin position="76"/>
        <end position="99"/>
    </location>
</feature>
<name>A0A9K3VLL6_9MOLU</name>
<evidence type="ECO:0000313" key="8">
    <source>
        <dbReference type="Proteomes" id="UP001170651"/>
    </source>
</evidence>
<feature type="transmembrane region" description="Helical" evidence="6">
    <location>
        <begin position="111"/>
        <end position="136"/>
    </location>
</feature>
<dbReference type="Pfam" id="PF02588">
    <property type="entry name" value="YitT_membrane"/>
    <property type="match status" value="1"/>
</dbReference>
<keyword evidence="5 6" id="KW-0472">Membrane</keyword>
<feature type="transmembrane region" description="Helical" evidence="6">
    <location>
        <begin position="199"/>
        <end position="219"/>
    </location>
</feature>
<dbReference type="AlphaFoldDB" id="A0A9K3VLL6"/>
<dbReference type="InterPro" id="IPR051461">
    <property type="entry name" value="UPF0750_membrane"/>
</dbReference>
<reference evidence="7 8" key="1">
    <citation type="journal article" date="2023" name="Int. J. Syst. Evol. Microbiol.">
        <title>The observation of taxonomic boundaries for the 16SrII and 16SrXXV phytoplasmas using genome-based delimitation.</title>
        <authorList>
            <person name="Rodrigues Jardim B."/>
            <person name="Tran-Nguyen L.T.T."/>
            <person name="Gambley C."/>
            <person name="Al-Sadi A.M."/>
            <person name="Al-Subhi A.M."/>
            <person name="Foissac X."/>
            <person name="Salar P."/>
            <person name="Cai H."/>
            <person name="Yang J.Y."/>
            <person name="Davis R."/>
            <person name="Jones L."/>
            <person name="Rodoni B."/>
            <person name="Constable F.E."/>
        </authorList>
    </citation>
    <scope>NUCLEOTIDE SEQUENCE [LARGE SCALE GENOMIC DNA]</scope>
    <source>
        <strain evidence="7">BAWM-OMN-P26</strain>
    </source>
</reference>